<sequence>MFGGYLAGQRNSSEMAYVQHYRLVDIPLARGPHFAISTPADAVLQGSLDDAVDETLADNEVGADAGSGGQSGASVANDDAFVFVAGRRLLNVDYDLGVQGAQSGDLEVNKPVNLNGRPAGVLNVSIDQNSQLHLSSADLSQLLPNALYERLNVDGDYVAFDTLRTSGIDISYDPVRDTLAINL</sequence>
<proteinExistence type="predicted"/>
<comment type="caution">
    <text evidence="1">The sequence shown here is derived from an EMBL/GenBank/DDBJ whole genome shotgun (WGS) entry which is preliminary data.</text>
</comment>
<evidence type="ECO:0000313" key="2">
    <source>
        <dbReference type="Proteomes" id="UP000053455"/>
    </source>
</evidence>
<name>A0A0H0XMX6_9SPHN</name>
<dbReference type="EMBL" id="LBHU01000003">
    <property type="protein sequence ID" value="KLI63341.1"/>
    <property type="molecule type" value="Genomic_DNA"/>
</dbReference>
<evidence type="ECO:0000313" key="1">
    <source>
        <dbReference type="EMBL" id="KLI63341.1"/>
    </source>
</evidence>
<protein>
    <submittedName>
        <fullName evidence="1">Uncharacterized protein</fullName>
    </submittedName>
</protein>
<dbReference type="PATRIC" id="fig|874156.12.peg.2439"/>
<keyword evidence="2" id="KW-1185">Reference proteome</keyword>
<gene>
    <name evidence="1" type="ORF">AAV99_11875</name>
</gene>
<dbReference type="Proteomes" id="UP000053455">
    <property type="component" value="Unassembled WGS sequence"/>
</dbReference>
<organism evidence="1 2">
    <name type="scientific">Aurantiacibacter marinus</name>
    <dbReference type="NCBI Taxonomy" id="874156"/>
    <lineage>
        <taxon>Bacteria</taxon>
        <taxon>Pseudomonadati</taxon>
        <taxon>Pseudomonadota</taxon>
        <taxon>Alphaproteobacteria</taxon>
        <taxon>Sphingomonadales</taxon>
        <taxon>Erythrobacteraceae</taxon>
        <taxon>Aurantiacibacter</taxon>
    </lineage>
</organism>
<reference evidence="1 2" key="1">
    <citation type="submission" date="2015-04" db="EMBL/GenBank/DDBJ databases">
        <title>The draft genome sequence of Erythrobacter marinus HWDM-33.</title>
        <authorList>
            <person name="Zhuang L."/>
            <person name="Liu Y."/>
            <person name="Shao Z."/>
        </authorList>
    </citation>
    <scope>NUCLEOTIDE SEQUENCE [LARGE SCALE GENOMIC DNA]</scope>
    <source>
        <strain evidence="1 2">HWDM-33</strain>
    </source>
</reference>
<accession>A0A0H0XMX6</accession>
<dbReference type="AlphaFoldDB" id="A0A0H0XMX6"/>